<comment type="subcellular location">
    <subcellularLocation>
        <location evidence="2">Cell inner membrane</location>
        <topology evidence="2">Multi-pass membrane protein</topology>
    </subcellularLocation>
</comment>
<dbReference type="PROSITE" id="PS50885">
    <property type="entry name" value="HAMP"/>
    <property type="match status" value="1"/>
</dbReference>
<dbReference type="InterPro" id="IPR003661">
    <property type="entry name" value="HisK_dim/P_dom"/>
</dbReference>
<dbReference type="GO" id="GO:0005886">
    <property type="term" value="C:plasma membrane"/>
    <property type="evidence" value="ECO:0007669"/>
    <property type="project" value="UniProtKB-SubCell"/>
</dbReference>
<dbReference type="AlphaFoldDB" id="A0A6M8HQE3"/>
<protein>
    <recommendedName>
        <fullName evidence="3">histidine kinase</fullName>
        <ecNumber evidence="3">2.7.13.3</ecNumber>
    </recommendedName>
</protein>
<keyword evidence="9" id="KW-0547">Nucleotide-binding</keyword>
<dbReference type="KEGG" id="lck:HN018_11450"/>
<dbReference type="Proteomes" id="UP000500767">
    <property type="component" value="Chromosome"/>
</dbReference>
<dbReference type="InterPro" id="IPR004358">
    <property type="entry name" value="Sig_transdc_His_kin-like_C"/>
</dbReference>
<dbReference type="SUPFAM" id="SSF47384">
    <property type="entry name" value="Homodimeric domain of signal transducing histidine kinase"/>
    <property type="match status" value="1"/>
</dbReference>
<keyword evidence="5" id="KW-0997">Cell inner membrane</keyword>
<keyword evidence="11" id="KW-0067">ATP-binding</keyword>
<dbReference type="SMART" id="SM00388">
    <property type="entry name" value="HisKA"/>
    <property type="match status" value="1"/>
</dbReference>
<dbReference type="InterPro" id="IPR036097">
    <property type="entry name" value="HisK_dim/P_sf"/>
</dbReference>
<dbReference type="SMART" id="SM00304">
    <property type="entry name" value="HAMP"/>
    <property type="match status" value="1"/>
</dbReference>
<dbReference type="SUPFAM" id="SSF55874">
    <property type="entry name" value="ATPase domain of HSP90 chaperone/DNA topoisomerase II/histidine kinase"/>
    <property type="match status" value="1"/>
</dbReference>
<organism evidence="18 19">
    <name type="scientific">Lichenicola cladoniae</name>
    <dbReference type="NCBI Taxonomy" id="1484109"/>
    <lineage>
        <taxon>Bacteria</taxon>
        <taxon>Pseudomonadati</taxon>
        <taxon>Pseudomonadota</taxon>
        <taxon>Alphaproteobacteria</taxon>
        <taxon>Acetobacterales</taxon>
        <taxon>Acetobacteraceae</taxon>
        <taxon>Lichenicola</taxon>
    </lineage>
</organism>
<dbReference type="GO" id="GO:0000155">
    <property type="term" value="F:phosphorelay sensor kinase activity"/>
    <property type="evidence" value="ECO:0007669"/>
    <property type="project" value="InterPro"/>
</dbReference>
<accession>A0A6M8HQE3</accession>
<evidence type="ECO:0000256" key="13">
    <source>
        <dbReference type="ARBA" id="ARBA00023012"/>
    </source>
</evidence>
<evidence type="ECO:0000256" key="5">
    <source>
        <dbReference type="ARBA" id="ARBA00022519"/>
    </source>
</evidence>
<keyword evidence="13" id="KW-0902">Two-component regulatory system</keyword>
<dbReference type="Gene3D" id="1.10.287.130">
    <property type="match status" value="1"/>
</dbReference>
<evidence type="ECO:0000256" key="3">
    <source>
        <dbReference type="ARBA" id="ARBA00012438"/>
    </source>
</evidence>
<evidence type="ECO:0000256" key="14">
    <source>
        <dbReference type="ARBA" id="ARBA00023136"/>
    </source>
</evidence>
<evidence type="ECO:0000313" key="19">
    <source>
        <dbReference type="Proteomes" id="UP000500767"/>
    </source>
</evidence>
<evidence type="ECO:0000256" key="8">
    <source>
        <dbReference type="ARBA" id="ARBA00022692"/>
    </source>
</evidence>
<keyword evidence="12 15" id="KW-1133">Transmembrane helix</keyword>
<evidence type="ECO:0000256" key="2">
    <source>
        <dbReference type="ARBA" id="ARBA00004429"/>
    </source>
</evidence>
<dbReference type="PANTHER" id="PTHR44936">
    <property type="entry name" value="SENSOR PROTEIN CREC"/>
    <property type="match status" value="1"/>
</dbReference>
<dbReference type="InterPro" id="IPR005467">
    <property type="entry name" value="His_kinase_dom"/>
</dbReference>
<evidence type="ECO:0000256" key="11">
    <source>
        <dbReference type="ARBA" id="ARBA00022840"/>
    </source>
</evidence>
<reference evidence="18 19" key="1">
    <citation type="journal article" date="2014" name="World J. Microbiol. Biotechnol.">
        <title>Biodiversity and physiological characteristics of Antarctic and Arctic lichens-associated bacteria.</title>
        <authorList>
            <person name="Lee Y.M."/>
            <person name="Kim E.H."/>
            <person name="Lee H.K."/>
            <person name="Hong S.G."/>
        </authorList>
    </citation>
    <scope>NUCLEOTIDE SEQUENCE [LARGE SCALE GENOMIC DNA]</scope>
    <source>
        <strain evidence="18 19">PAMC 26569</strain>
    </source>
</reference>
<dbReference type="PROSITE" id="PS50109">
    <property type="entry name" value="HIS_KIN"/>
    <property type="match status" value="1"/>
</dbReference>
<dbReference type="InterPro" id="IPR003594">
    <property type="entry name" value="HATPase_dom"/>
</dbReference>
<feature type="domain" description="HAMP" evidence="17">
    <location>
        <begin position="226"/>
        <end position="278"/>
    </location>
</feature>
<gene>
    <name evidence="18" type="ORF">HN018_11450</name>
</gene>
<proteinExistence type="predicted"/>
<dbReference type="PANTHER" id="PTHR44936:SF5">
    <property type="entry name" value="SENSOR HISTIDINE KINASE ENVZ"/>
    <property type="match status" value="1"/>
</dbReference>
<feature type="transmembrane region" description="Helical" evidence="15">
    <location>
        <begin position="58"/>
        <end position="82"/>
    </location>
</feature>
<dbReference type="Pfam" id="PF00512">
    <property type="entry name" value="HisKA"/>
    <property type="match status" value="1"/>
</dbReference>
<evidence type="ECO:0000256" key="9">
    <source>
        <dbReference type="ARBA" id="ARBA00022741"/>
    </source>
</evidence>
<evidence type="ECO:0000256" key="10">
    <source>
        <dbReference type="ARBA" id="ARBA00022777"/>
    </source>
</evidence>
<dbReference type="InterPro" id="IPR036890">
    <property type="entry name" value="HATPase_C_sf"/>
</dbReference>
<keyword evidence="7" id="KW-0808">Transferase</keyword>
<dbReference type="InterPro" id="IPR003660">
    <property type="entry name" value="HAMP_dom"/>
</dbReference>
<evidence type="ECO:0000256" key="1">
    <source>
        <dbReference type="ARBA" id="ARBA00000085"/>
    </source>
</evidence>
<dbReference type="CDD" id="cd00082">
    <property type="entry name" value="HisKA"/>
    <property type="match status" value="1"/>
</dbReference>
<evidence type="ECO:0000256" key="7">
    <source>
        <dbReference type="ARBA" id="ARBA00022679"/>
    </source>
</evidence>
<dbReference type="CDD" id="cd00075">
    <property type="entry name" value="HATPase"/>
    <property type="match status" value="1"/>
</dbReference>
<dbReference type="EC" id="2.7.13.3" evidence="3"/>
<dbReference type="Pfam" id="PF00672">
    <property type="entry name" value="HAMP"/>
    <property type="match status" value="1"/>
</dbReference>
<comment type="catalytic activity">
    <reaction evidence="1">
        <text>ATP + protein L-histidine = ADP + protein N-phospho-L-histidine.</text>
        <dbReference type="EC" id="2.7.13.3"/>
    </reaction>
</comment>
<dbReference type="PRINTS" id="PR00344">
    <property type="entry name" value="BCTRLSENSOR"/>
</dbReference>
<evidence type="ECO:0000256" key="4">
    <source>
        <dbReference type="ARBA" id="ARBA00022475"/>
    </source>
</evidence>
<sequence length="486" mass="53578">MQPDDRPVPPVVLVVSDRLLPPEPVVKRQQGWGRRFWIRPGLGVRLDRPIRRMLPRSLLGRSLLILLIPLLVTQAISLELFYGSHLNVVSRRLSGAVASEITQTLLLMDRMHKKSDRDWIMQIAASQFQLGMTIRPHMRLLHLGSTNVLGPMDEDLAAALKQIGRPFSVDWISDPHTVNIHIQMEDGILDISAPRKRLDVGPIWLFVAWVAGSALLLFIIAALFMRNQVRAIRRLARAAEAFGMGRDPGPIRPEGAQEVRKAASAFNRMQERILRFVAQRTAMLAGVSHDLRTPLTRMRLTLAMLPQAGQVDAALLVPDIGGMVSDVDEMDRMIEGYLSFARGEGAEQAEAVNLPVMLEEVAASARRAGAEILAVSAPPMRDVMLRPGAIRRVLANLLENARRHGGRAMLTAVADARAVVLLVDDDGPGVADDRREQVFRAFESGEGGGTGLGLTIARDIIHAHGGDIRLERSPLGGLRVRIRLPF</sequence>
<evidence type="ECO:0000256" key="12">
    <source>
        <dbReference type="ARBA" id="ARBA00022989"/>
    </source>
</evidence>
<evidence type="ECO:0000313" key="18">
    <source>
        <dbReference type="EMBL" id="QKE90568.1"/>
    </source>
</evidence>
<evidence type="ECO:0000259" key="16">
    <source>
        <dbReference type="PROSITE" id="PS50109"/>
    </source>
</evidence>
<name>A0A6M8HQE3_9PROT</name>
<dbReference type="InterPro" id="IPR050980">
    <property type="entry name" value="2C_sensor_his_kinase"/>
</dbReference>
<feature type="transmembrane region" description="Helical" evidence="15">
    <location>
        <begin position="203"/>
        <end position="225"/>
    </location>
</feature>
<keyword evidence="8 15" id="KW-0812">Transmembrane</keyword>
<dbReference type="SMART" id="SM00387">
    <property type="entry name" value="HATPase_c"/>
    <property type="match status" value="1"/>
</dbReference>
<evidence type="ECO:0000259" key="17">
    <source>
        <dbReference type="PROSITE" id="PS50885"/>
    </source>
</evidence>
<evidence type="ECO:0000256" key="15">
    <source>
        <dbReference type="SAM" id="Phobius"/>
    </source>
</evidence>
<evidence type="ECO:0000256" key="6">
    <source>
        <dbReference type="ARBA" id="ARBA00022553"/>
    </source>
</evidence>
<dbReference type="Gene3D" id="3.30.565.10">
    <property type="entry name" value="Histidine kinase-like ATPase, C-terminal domain"/>
    <property type="match status" value="1"/>
</dbReference>
<keyword evidence="4" id="KW-1003">Cell membrane</keyword>
<keyword evidence="6" id="KW-0597">Phosphoprotein</keyword>
<dbReference type="Pfam" id="PF02518">
    <property type="entry name" value="HATPase_c"/>
    <property type="match status" value="1"/>
</dbReference>
<keyword evidence="14 15" id="KW-0472">Membrane</keyword>
<dbReference type="EMBL" id="CP053708">
    <property type="protein sequence ID" value="QKE90568.1"/>
    <property type="molecule type" value="Genomic_DNA"/>
</dbReference>
<keyword evidence="19" id="KW-1185">Reference proteome</keyword>
<dbReference type="GO" id="GO:0005524">
    <property type="term" value="F:ATP binding"/>
    <property type="evidence" value="ECO:0007669"/>
    <property type="project" value="UniProtKB-KW"/>
</dbReference>
<feature type="domain" description="Histidine kinase" evidence="16">
    <location>
        <begin position="286"/>
        <end position="486"/>
    </location>
</feature>
<keyword evidence="10" id="KW-0418">Kinase</keyword>